<proteinExistence type="predicted"/>
<sequence length="69" mass="8134">MKINFTICRNFRFFIDEVKNLSQSTKNNYAETREQREHESRDNRTRIPSGVSGLCLPGDRRSLRDRGIC</sequence>
<dbReference type="Proteomes" id="UP000231987">
    <property type="component" value="Unassembled WGS sequence"/>
</dbReference>
<evidence type="ECO:0000313" key="2">
    <source>
        <dbReference type="EMBL" id="PJR16429.1"/>
    </source>
</evidence>
<evidence type="ECO:0000313" key="3">
    <source>
        <dbReference type="Proteomes" id="UP000231987"/>
    </source>
</evidence>
<accession>A0A2J0Z7E0</accession>
<feature type="compositionally biased region" description="Basic and acidic residues" evidence="1">
    <location>
        <begin position="31"/>
        <end position="45"/>
    </location>
</feature>
<dbReference type="EMBL" id="NJGD01000002">
    <property type="protein sequence ID" value="PJR16429.1"/>
    <property type="molecule type" value="Genomic_DNA"/>
</dbReference>
<evidence type="ECO:0000256" key="1">
    <source>
        <dbReference type="SAM" id="MobiDB-lite"/>
    </source>
</evidence>
<comment type="caution">
    <text evidence="2">The sequence shown here is derived from an EMBL/GenBank/DDBJ whole genome shotgun (WGS) entry which is preliminary data.</text>
</comment>
<dbReference type="AlphaFoldDB" id="A0A2J0Z7E0"/>
<gene>
    <name evidence="2" type="ORF">CEJ86_06540</name>
</gene>
<feature type="region of interest" description="Disordered" evidence="1">
    <location>
        <begin position="26"/>
        <end position="53"/>
    </location>
</feature>
<protein>
    <submittedName>
        <fullName evidence="2">Uncharacterized protein</fullName>
    </submittedName>
</protein>
<organism evidence="2 3">
    <name type="scientific">Rhizobium meliloti</name>
    <name type="common">Ensifer meliloti</name>
    <name type="synonym">Sinorhizobium meliloti</name>
    <dbReference type="NCBI Taxonomy" id="382"/>
    <lineage>
        <taxon>Bacteria</taxon>
        <taxon>Pseudomonadati</taxon>
        <taxon>Pseudomonadota</taxon>
        <taxon>Alphaproteobacteria</taxon>
        <taxon>Hyphomicrobiales</taxon>
        <taxon>Rhizobiaceae</taxon>
        <taxon>Sinorhizobium/Ensifer group</taxon>
        <taxon>Sinorhizobium</taxon>
    </lineage>
</organism>
<reference evidence="2 3" key="1">
    <citation type="submission" date="2017-06" db="EMBL/GenBank/DDBJ databases">
        <title>Ensifer strains isolated from leguminous trees and herbs display diverse denitrification phenotypes with some acting as strong N2O sinks.</title>
        <authorList>
            <person name="Woliy K."/>
            <person name="Mania D."/>
            <person name="Bakken L.R."/>
            <person name="Frostegard A."/>
        </authorList>
    </citation>
    <scope>NUCLEOTIDE SEQUENCE [LARGE SCALE GENOMIC DNA]</scope>
    <source>
        <strain evidence="2 3">AC50a</strain>
    </source>
</reference>
<name>A0A2J0Z7E0_RHIML</name>